<evidence type="ECO:0000259" key="4">
    <source>
        <dbReference type="PROSITE" id="PS50137"/>
    </source>
</evidence>
<dbReference type="SMART" id="SM00358">
    <property type="entry name" value="DSRM"/>
    <property type="match status" value="1"/>
</dbReference>
<evidence type="ECO:0000313" key="5">
    <source>
        <dbReference type="EMBL" id="KAK1647558.1"/>
    </source>
</evidence>
<feature type="region of interest" description="Disordered" evidence="3">
    <location>
        <begin position="219"/>
        <end position="276"/>
    </location>
</feature>
<dbReference type="InterPro" id="IPR014720">
    <property type="entry name" value="dsRBD_dom"/>
</dbReference>
<evidence type="ECO:0000256" key="3">
    <source>
        <dbReference type="SAM" id="MobiDB-lite"/>
    </source>
</evidence>
<feature type="region of interest" description="Disordered" evidence="3">
    <location>
        <begin position="323"/>
        <end position="342"/>
    </location>
</feature>
<organism evidence="5 6">
    <name type="scientific">Lolium multiflorum</name>
    <name type="common">Italian ryegrass</name>
    <name type="synonym">Lolium perenne subsp. multiflorum</name>
    <dbReference type="NCBI Taxonomy" id="4521"/>
    <lineage>
        <taxon>Eukaryota</taxon>
        <taxon>Viridiplantae</taxon>
        <taxon>Streptophyta</taxon>
        <taxon>Embryophyta</taxon>
        <taxon>Tracheophyta</taxon>
        <taxon>Spermatophyta</taxon>
        <taxon>Magnoliopsida</taxon>
        <taxon>Liliopsida</taxon>
        <taxon>Poales</taxon>
        <taxon>Poaceae</taxon>
        <taxon>BOP clade</taxon>
        <taxon>Pooideae</taxon>
        <taxon>Poodae</taxon>
        <taxon>Poeae</taxon>
        <taxon>Poeae Chloroplast Group 2 (Poeae type)</taxon>
        <taxon>Loliodinae</taxon>
        <taxon>Loliinae</taxon>
        <taxon>Lolium</taxon>
    </lineage>
</organism>
<accession>A0AAD8S9J3</accession>
<dbReference type="GO" id="GO:0005634">
    <property type="term" value="C:nucleus"/>
    <property type="evidence" value="ECO:0007669"/>
    <property type="project" value="TreeGrafter"/>
</dbReference>
<dbReference type="AlphaFoldDB" id="A0AAD8S9J3"/>
<feature type="compositionally biased region" description="Basic and acidic residues" evidence="3">
    <location>
        <begin position="323"/>
        <end position="334"/>
    </location>
</feature>
<reference evidence="5" key="1">
    <citation type="submission" date="2023-07" db="EMBL/GenBank/DDBJ databases">
        <title>A chromosome-level genome assembly of Lolium multiflorum.</title>
        <authorList>
            <person name="Chen Y."/>
            <person name="Copetti D."/>
            <person name="Kolliker R."/>
            <person name="Studer B."/>
        </authorList>
    </citation>
    <scope>NUCLEOTIDE SEQUENCE</scope>
    <source>
        <strain evidence="5">02402/16</strain>
        <tissue evidence="5">Leaf</tissue>
    </source>
</reference>
<sequence length="379" mass="41888">MAAPPESTTAPNAGGITSGLPKCYAFKSWLQEYAEKADLPAPEYQTVKEGPAHGPVFSRAHGNSESIPTTKRIPADQQTGLWNNLLQEYAQEMNQSIPSYTWTRQASGKAPYTCTIEIGGMQYIGHAGRSKKEAEIKAAWTTLLAIKGQLEGRASSATKYIVVPGKRQSSEAEKNAIETLKQLEVKKGGFKRKWNRRKFLNRKHRAVDLEKNETRAAGDVSSVMLKHDNDASKSVQEPSGDTVMLQSGKEPRRAELDSDTAKPDKQARRAEPEPDIAMLNPYQEDRRVEQVQGSGTAMLQPDNGARRVEQVPGSDTVMLQHGKEARRVEQEPPRDSGMVQPNEEVGCINQEQLGETAMAHHFGAARTKKHDSQSRCNLM</sequence>
<dbReference type="Gene3D" id="3.30.160.20">
    <property type="match status" value="2"/>
</dbReference>
<dbReference type="Proteomes" id="UP001231189">
    <property type="component" value="Unassembled WGS sequence"/>
</dbReference>
<dbReference type="PANTHER" id="PTHR11207">
    <property type="entry name" value="RIBONUCLEASE III"/>
    <property type="match status" value="1"/>
</dbReference>
<keyword evidence="1 2" id="KW-0694">RNA-binding</keyword>
<comment type="caution">
    <text evidence="5">The sequence shown here is derived from an EMBL/GenBank/DDBJ whole genome shotgun (WGS) entry which is preliminary data.</text>
</comment>
<evidence type="ECO:0000313" key="6">
    <source>
        <dbReference type="Proteomes" id="UP001231189"/>
    </source>
</evidence>
<evidence type="ECO:0000256" key="2">
    <source>
        <dbReference type="PROSITE-ProRule" id="PRU00266"/>
    </source>
</evidence>
<dbReference type="GO" id="GO:0006396">
    <property type="term" value="P:RNA processing"/>
    <property type="evidence" value="ECO:0007669"/>
    <property type="project" value="TreeGrafter"/>
</dbReference>
<dbReference type="Pfam" id="PF00035">
    <property type="entry name" value="dsrm"/>
    <property type="match status" value="1"/>
</dbReference>
<dbReference type="EMBL" id="JAUUTY010000004">
    <property type="protein sequence ID" value="KAK1647558.1"/>
    <property type="molecule type" value="Genomic_DNA"/>
</dbReference>
<keyword evidence="6" id="KW-1185">Reference proteome</keyword>
<dbReference type="PROSITE" id="PS50137">
    <property type="entry name" value="DS_RBD"/>
    <property type="match status" value="1"/>
</dbReference>
<proteinExistence type="predicted"/>
<gene>
    <name evidence="5" type="ORF">QYE76_065363</name>
</gene>
<dbReference type="GO" id="GO:0010468">
    <property type="term" value="P:regulation of gene expression"/>
    <property type="evidence" value="ECO:0007669"/>
    <property type="project" value="TreeGrafter"/>
</dbReference>
<dbReference type="PANTHER" id="PTHR11207:SF1">
    <property type="entry name" value="DOUBLE-STRANDED RNA-BINDING PROTEIN 1"/>
    <property type="match status" value="1"/>
</dbReference>
<protein>
    <recommendedName>
        <fullName evidence="4">DRBM domain-containing protein</fullName>
    </recommendedName>
</protein>
<evidence type="ECO:0000256" key="1">
    <source>
        <dbReference type="ARBA" id="ARBA00022884"/>
    </source>
</evidence>
<dbReference type="SUPFAM" id="SSF54768">
    <property type="entry name" value="dsRNA-binding domain-like"/>
    <property type="match status" value="2"/>
</dbReference>
<dbReference type="GO" id="GO:0003725">
    <property type="term" value="F:double-stranded RNA binding"/>
    <property type="evidence" value="ECO:0007669"/>
    <property type="project" value="TreeGrafter"/>
</dbReference>
<dbReference type="GO" id="GO:0004525">
    <property type="term" value="F:ribonuclease III activity"/>
    <property type="evidence" value="ECO:0007669"/>
    <property type="project" value="TreeGrafter"/>
</dbReference>
<feature type="compositionally biased region" description="Basic and acidic residues" evidence="3">
    <location>
        <begin position="249"/>
        <end position="272"/>
    </location>
</feature>
<name>A0AAD8S9J3_LOLMU</name>
<feature type="domain" description="DRBM" evidence="4">
    <location>
        <begin position="81"/>
        <end position="148"/>
    </location>
</feature>